<keyword evidence="2" id="KW-1185">Reference proteome</keyword>
<name>A0A4Q7WVC2_9ACTN</name>
<proteinExistence type="predicted"/>
<accession>A0A4Q7WVC2</accession>
<evidence type="ECO:0000313" key="2">
    <source>
        <dbReference type="Proteomes" id="UP000292027"/>
    </source>
</evidence>
<reference evidence="1 2" key="1">
    <citation type="journal article" date="2015" name="Stand. Genomic Sci.">
        <title>Genomic Encyclopedia of Bacterial and Archaeal Type Strains, Phase III: the genomes of soil and plant-associated and newly described type strains.</title>
        <authorList>
            <person name="Whitman W.B."/>
            <person name="Woyke T."/>
            <person name="Klenk H.P."/>
            <person name="Zhou Y."/>
            <person name="Lilburn T.G."/>
            <person name="Beck B.J."/>
            <person name="De Vos P."/>
            <person name="Vandamme P."/>
            <person name="Eisen J.A."/>
            <person name="Garrity G."/>
            <person name="Hugenholtz P."/>
            <person name="Kyrpides N.C."/>
        </authorList>
    </citation>
    <scope>NUCLEOTIDE SEQUENCE [LARGE SCALE GENOMIC DNA]</scope>
    <source>
        <strain evidence="1 2">VKM Ac-2540</strain>
    </source>
</reference>
<dbReference type="Proteomes" id="UP000292027">
    <property type="component" value="Unassembled WGS sequence"/>
</dbReference>
<evidence type="ECO:0000313" key="1">
    <source>
        <dbReference type="EMBL" id="RZU13973.1"/>
    </source>
</evidence>
<gene>
    <name evidence="1" type="ORF">EV645_4833</name>
</gene>
<protein>
    <submittedName>
        <fullName evidence="1">Uncharacterized protein</fullName>
    </submittedName>
</protein>
<dbReference type="EMBL" id="SHKR01000013">
    <property type="protein sequence ID" value="RZU13973.1"/>
    <property type="molecule type" value="Genomic_DNA"/>
</dbReference>
<dbReference type="AlphaFoldDB" id="A0A4Q7WVC2"/>
<comment type="caution">
    <text evidence="1">The sequence shown here is derived from an EMBL/GenBank/DDBJ whole genome shotgun (WGS) entry which is preliminary data.</text>
</comment>
<sequence>MSNRRFGMSRLVPATVDQRASDEARLGTLSVERSPL</sequence>
<organism evidence="1 2">
    <name type="scientific">Kribbella rubisoli</name>
    <dbReference type="NCBI Taxonomy" id="3075929"/>
    <lineage>
        <taxon>Bacteria</taxon>
        <taxon>Bacillati</taxon>
        <taxon>Actinomycetota</taxon>
        <taxon>Actinomycetes</taxon>
        <taxon>Propionibacteriales</taxon>
        <taxon>Kribbellaceae</taxon>
        <taxon>Kribbella</taxon>
    </lineage>
</organism>